<dbReference type="InterPro" id="IPR000182">
    <property type="entry name" value="GNAT_dom"/>
</dbReference>
<protein>
    <submittedName>
        <fullName evidence="4">DNA-binding MarR family transcriptional regulator/GNAT superfamily N-acetyltransferase</fullName>
    </submittedName>
</protein>
<dbReference type="InterPro" id="IPR036388">
    <property type="entry name" value="WH-like_DNA-bd_sf"/>
</dbReference>
<dbReference type="Gene3D" id="3.40.630.30">
    <property type="match status" value="1"/>
</dbReference>
<dbReference type="Proteomes" id="UP001241603">
    <property type="component" value="Unassembled WGS sequence"/>
</dbReference>
<dbReference type="GO" id="GO:0003677">
    <property type="term" value="F:DNA binding"/>
    <property type="evidence" value="ECO:0007669"/>
    <property type="project" value="UniProtKB-KW"/>
</dbReference>
<dbReference type="InterPro" id="IPR000835">
    <property type="entry name" value="HTH_MarR-typ"/>
</dbReference>
<organism evidence="4 5">
    <name type="scientific">Kaistia dalseonensis</name>
    <dbReference type="NCBI Taxonomy" id="410840"/>
    <lineage>
        <taxon>Bacteria</taxon>
        <taxon>Pseudomonadati</taxon>
        <taxon>Pseudomonadota</taxon>
        <taxon>Alphaproteobacteria</taxon>
        <taxon>Hyphomicrobiales</taxon>
        <taxon>Kaistiaceae</taxon>
        <taxon>Kaistia</taxon>
    </lineage>
</organism>
<evidence type="ECO:0000256" key="1">
    <source>
        <dbReference type="ARBA" id="ARBA00022679"/>
    </source>
</evidence>
<dbReference type="EMBL" id="JAUSVO010000006">
    <property type="protein sequence ID" value="MDQ0439680.1"/>
    <property type="molecule type" value="Genomic_DNA"/>
</dbReference>
<name>A0ABU0HBP3_9HYPH</name>
<keyword evidence="5" id="KW-1185">Reference proteome</keyword>
<dbReference type="Gene3D" id="1.10.10.10">
    <property type="entry name" value="Winged helix-like DNA-binding domain superfamily/Winged helix DNA-binding domain"/>
    <property type="match status" value="1"/>
</dbReference>
<keyword evidence="1" id="KW-0808">Transferase</keyword>
<dbReference type="Pfam" id="PF00583">
    <property type="entry name" value="Acetyltransf_1"/>
    <property type="match status" value="1"/>
</dbReference>
<comment type="caution">
    <text evidence="4">The sequence shown here is derived from an EMBL/GenBank/DDBJ whole genome shotgun (WGS) entry which is preliminary data.</text>
</comment>
<accession>A0ABU0HBP3</accession>
<dbReference type="PANTHER" id="PTHR13947:SF37">
    <property type="entry name" value="LD18367P"/>
    <property type="match status" value="1"/>
</dbReference>
<feature type="domain" description="N-acetyltransferase" evidence="3">
    <location>
        <begin position="149"/>
        <end position="305"/>
    </location>
</feature>
<dbReference type="PROSITE" id="PS51186">
    <property type="entry name" value="GNAT"/>
    <property type="match status" value="1"/>
</dbReference>
<gene>
    <name evidence="4" type="ORF">QO014_004086</name>
</gene>
<evidence type="ECO:0000313" key="4">
    <source>
        <dbReference type="EMBL" id="MDQ0439680.1"/>
    </source>
</evidence>
<proteinExistence type="predicted"/>
<evidence type="ECO:0000313" key="5">
    <source>
        <dbReference type="Proteomes" id="UP001241603"/>
    </source>
</evidence>
<keyword evidence="4" id="KW-0238">DNA-binding</keyword>
<dbReference type="SUPFAM" id="SSF55729">
    <property type="entry name" value="Acyl-CoA N-acyltransferases (Nat)"/>
    <property type="match status" value="1"/>
</dbReference>
<dbReference type="PROSITE" id="PS50995">
    <property type="entry name" value="HTH_MARR_2"/>
    <property type="match status" value="1"/>
</dbReference>
<dbReference type="PANTHER" id="PTHR13947">
    <property type="entry name" value="GNAT FAMILY N-ACETYLTRANSFERASE"/>
    <property type="match status" value="1"/>
</dbReference>
<dbReference type="RefSeq" id="WP_307258909.1">
    <property type="nucleotide sequence ID" value="NZ_JAPKNG010000006.1"/>
</dbReference>
<dbReference type="SUPFAM" id="SSF46785">
    <property type="entry name" value="Winged helix' DNA-binding domain"/>
    <property type="match status" value="1"/>
</dbReference>
<feature type="domain" description="HTH marR-type" evidence="2">
    <location>
        <begin position="1"/>
        <end position="139"/>
    </location>
</feature>
<dbReference type="InterPro" id="IPR036390">
    <property type="entry name" value="WH_DNA-bd_sf"/>
</dbReference>
<reference evidence="4 5" key="1">
    <citation type="submission" date="2023-07" db="EMBL/GenBank/DDBJ databases">
        <title>Genomic Encyclopedia of Type Strains, Phase IV (KMG-IV): sequencing the most valuable type-strain genomes for metagenomic binning, comparative biology and taxonomic classification.</title>
        <authorList>
            <person name="Goeker M."/>
        </authorList>
    </citation>
    <scope>NUCLEOTIDE SEQUENCE [LARGE SCALE GENOMIC DNA]</scope>
    <source>
        <strain evidence="4 5">B6-8</strain>
    </source>
</reference>
<sequence>MMDETEQIDRIRLFNRAYTRRIGVLDEGLLDSPFSLTEARILFEIATAPDISAGSLGGILDLDAGYLSRTLKKLEQSGLVVASRPAEDGRRRALRLTAAGESAFKALDAASRDAVAGMLGPLGPQNRLRLVAAADTILACLAGSPEPAARLRAHQPGDMGWIIERHGALYAAEYDFDARFEALVAEIAADFLRHFDPARSCCLIAARGDERLGSAMVVDAGDGVAKLRLVLVEPQARGLGLGRLLLEGCLDFARQAGYRRMTLWTNSILTTARQLYETAGFQLVDEAEHSDFGPRLIGQSWTRDL</sequence>
<dbReference type="InterPro" id="IPR016181">
    <property type="entry name" value="Acyl_CoA_acyltransferase"/>
</dbReference>
<dbReference type="SMART" id="SM00347">
    <property type="entry name" value="HTH_MARR"/>
    <property type="match status" value="1"/>
</dbReference>
<dbReference type="Pfam" id="PF12802">
    <property type="entry name" value="MarR_2"/>
    <property type="match status" value="1"/>
</dbReference>
<dbReference type="InterPro" id="IPR050769">
    <property type="entry name" value="NAT_camello-type"/>
</dbReference>
<evidence type="ECO:0000259" key="3">
    <source>
        <dbReference type="PROSITE" id="PS51186"/>
    </source>
</evidence>
<evidence type="ECO:0000259" key="2">
    <source>
        <dbReference type="PROSITE" id="PS50995"/>
    </source>
</evidence>